<evidence type="ECO:0000313" key="5">
    <source>
        <dbReference type="Proteomes" id="UP000697330"/>
    </source>
</evidence>
<dbReference type="GO" id="GO:0000166">
    <property type="term" value="F:nucleotide binding"/>
    <property type="evidence" value="ECO:0007669"/>
    <property type="project" value="UniProtKB-UniRule"/>
</dbReference>
<dbReference type="EMBL" id="DYWQ01000168">
    <property type="protein sequence ID" value="HJF46315.1"/>
    <property type="molecule type" value="Genomic_DNA"/>
</dbReference>
<dbReference type="PANTHER" id="PTHR30476">
    <property type="entry name" value="UPF0234 PROTEIN YAJQ"/>
    <property type="match status" value="1"/>
</dbReference>
<dbReference type="PANTHER" id="PTHR30476:SF0">
    <property type="entry name" value="UPF0234 PROTEIN YAJQ"/>
    <property type="match status" value="1"/>
</dbReference>
<name>A0A921KME1_9ACTN</name>
<dbReference type="InterPro" id="IPR007551">
    <property type="entry name" value="YajQ/Smlt4090-like"/>
</dbReference>
<comment type="similarity">
    <text evidence="2 3">Belongs to the YajQ family.</text>
</comment>
<dbReference type="Proteomes" id="UP000697330">
    <property type="component" value="Unassembled WGS sequence"/>
</dbReference>
<dbReference type="InterPro" id="IPR035570">
    <property type="entry name" value="UPF0234_N"/>
</dbReference>
<comment type="caution">
    <text evidence="4">The sequence shown here is derived from an EMBL/GenBank/DDBJ whole genome shotgun (WGS) entry which is preliminary data.</text>
</comment>
<dbReference type="InterPro" id="IPR036183">
    <property type="entry name" value="YajQ-like_sf"/>
</dbReference>
<dbReference type="OrthoDB" id="9801447at2"/>
<dbReference type="AlphaFoldDB" id="A0A921KME1"/>
<dbReference type="Pfam" id="PF04461">
    <property type="entry name" value="YajQ"/>
    <property type="match status" value="1"/>
</dbReference>
<dbReference type="Gene3D" id="3.30.70.990">
    <property type="entry name" value="YajQ-like, domain 2"/>
    <property type="match status" value="1"/>
</dbReference>
<accession>A0A921KME1</accession>
<evidence type="ECO:0000256" key="3">
    <source>
        <dbReference type="HAMAP-Rule" id="MF_00632"/>
    </source>
</evidence>
<gene>
    <name evidence="4" type="ORF">K8U72_11150</name>
</gene>
<dbReference type="RefSeq" id="WP_075280130.1">
    <property type="nucleotide sequence ID" value="NZ_CALUGK010000027.1"/>
</dbReference>
<keyword evidence="1 3" id="KW-0547">Nucleotide-binding</keyword>
<dbReference type="SUPFAM" id="SSF89963">
    <property type="entry name" value="YajQ-like"/>
    <property type="match status" value="2"/>
</dbReference>
<dbReference type="CDD" id="cd11740">
    <property type="entry name" value="YajQ_like"/>
    <property type="match status" value="1"/>
</dbReference>
<dbReference type="Gene3D" id="3.30.70.860">
    <property type="match status" value="1"/>
</dbReference>
<dbReference type="InterPro" id="IPR035571">
    <property type="entry name" value="UPF0234-like_C"/>
</dbReference>
<reference evidence="4" key="1">
    <citation type="journal article" date="2021" name="PeerJ">
        <title>Extensive microbial diversity within the chicken gut microbiome revealed by metagenomics and culture.</title>
        <authorList>
            <person name="Gilroy R."/>
            <person name="Ravi A."/>
            <person name="Getino M."/>
            <person name="Pursley I."/>
            <person name="Horton D.L."/>
            <person name="Alikhan N.F."/>
            <person name="Baker D."/>
            <person name="Gharbi K."/>
            <person name="Hall N."/>
            <person name="Watson M."/>
            <person name="Adriaenssens E.M."/>
            <person name="Foster-Nyarko E."/>
            <person name="Jarju S."/>
            <person name="Secka A."/>
            <person name="Antonio M."/>
            <person name="Oren A."/>
            <person name="Chaudhuri R.R."/>
            <person name="La Ragione R."/>
            <person name="Hildebrand F."/>
            <person name="Pallen M.J."/>
        </authorList>
    </citation>
    <scope>NUCLEOTIDE SEQUENCE</scope>
    <source>
        <strain evidence="4">CHK124-7917</strain>
    </source>
</reference>
<proteinExistence type="inferred from homology"/>
<evidence type="ECO:0000313" key="4">
    <source>
        <dbReference type="EMBL" id="HJF46315.1"/>
    </source>
</evidence>
<evidence type="ECO:0000256" key="1">
    <source>
        <dbReference type="ARBA" id="ARBA00022741"/>
    </source>
</evidence>
<reference evidence="4" key="2">
    <citation type="submission" date="2021-09" db="EMBL/GenBank/DDBJ databases">
        <authorList>
            <person name="Gilroy R."/>
        </authorList>
    </citation>
    <scope>NUCLEOTIDE SEQUENCE</scope>
    <source>
        <strain evidence="4">CHK124-7917</strain>
    </source>
</reference>
<dbReference type="NCBIfam" id="NF003819">
    <property type="entry name" value="PRK05412.1"/>
    <property type="match status" value="1"/>
</dbReference>
<sequence length="165" mass="18059">MAKESSFDVVSVVDMQEVDNACQQAAREISQRYDLKGTGATLELSKKDGVFKVAAPSEFVASQVRDILGTKLVKRGVDLTAVRWADPVAASGMSVRQTGTVIQGIDQDTAKRIAKDIRDLKLKAKATVEGDKLRVSSASKDVLQSVIAELRQRDYGQPLQFVNYR</sequence>
<protein>
    <recommendedName>
        <fullName evidence="3">Nucleotide-binding protein K8U72_11150</fullName>
    </recommendedName>
</protein>
<dbReference type="HAMAP" id="MF_00632">
    <property type="entry name" value="UPF0234"/>
    <property type="match status" value="1"/>
</dbReference>
<dbReference type="GO" id="GO:0005829">
    <property type="term" value="C:cytosol"/>
    <property type="evidence" value="ECO:0007669"/>
    <property type="project" value="TreeGrafter"/>
</dbReference>
<evidence type="ECO:0000256" key="2">
    <source>
        <dbReference type="ARBA" id="ARBA00093450"/>
    </source>
</evidence>
<organism evidence="4 5">
    <name type="scientific">Thermophilibacter provencensis</name>
    <dbReference type="NCBI Taxonomy" id="1852386"/>
    <lineage>
        <taxon>Bacteria</taxon>
        <taxon>Bacillati</taxon>
        <taxon>Actinomycetota</taxon>
        <taxon>Coriobacteriia</taxon>
        <taxon>Coriobacteriales</taxon>
        <taxon>Atopobiaceae</taxon>
        <taxon>Thermophilibacter</taxon>
    </lineage>
</organism>
<comment type="function">
    <text evidence="3">Nucleotide-binding protein.</text>
</comment>